<comment type="cofactor">
    <cofactor evidence="6">
        <name>Fe(2+)</name>
        <dbReference type="ChEBI" id="CHEBI:29033"/>
    </cofactor>
    <text evidence="6">Binds 1 Fe(2+) ion.</text>
</comment>
<feature type="binding site" evidence="6">
    <location>
        <position position="135"/>
    </location>
    <ligand>
        <name>Fe cation</name>
        <dbReference type="ChEBI" id="CHEBI:24875"/>
    </ligand>
</feature>
<evidence type="ECO:0000256" key="1">
    <source>
        <dbReference type="ARBA" id="ARBA00010759"/>
    </source>
</evidence>
<evidence type="ECO:0000256" key="6">
    <source>
        <dbReference type="HAMAP-Rule" id="MF_00163"/>
    </source>
</evidence>
<keyword evidence="4 6" id="KW-0648">Protein biosynthesis</keyword>
<dbReference type="CDD" id="cd00487">
    <property type="entry name" value="Pep_deformylase"/>
    <property type="match status" value="1"/>
</dbReference>
<dbReference type="Gene3D" id="3.90.45.10">
    <property type="entry name" value="Peptide deformylase"/>
    <property type="match status" value="1"/>
</dbReference>
<name>A0A7H2BBI7_9MICC</name>
<protein>
    <recommendedName>
        <fullName evidence="6">Peptide deformylase</fullName>
        <shortName evidence="6">PDF</shortName>
        <ecNumber evidence="6">3.5.1.88</ecNumber>
    </recommendedName>
    <alternativeName>
        <fullName evidence="6">Polypeptide deformylase</fullName>
    </alternativeName>
</protein>
<accession>A0A7H2BBI7</accession>
<gene>
    <name evidence="6 7" type="primary">def</name>
    <name evidence="7" type="ORF">IDM49_07125</name>
</gene>
<evidence type="ECO:0000256" key="5">
    <source>
        <dbReference type="ARBA" id="ARBA00023004"/>
    </source>
</evidence>
<keyword evidence="2 6" id="KW-0479">Metal-binding</keyword>
<comment type="similarity">
    <text evidence="1 6">Belongs to the polypeptide deformylase family.</text>
</comment>
<sequence>MAILTIRTVGDPVLRTVCDDITVFDEALQELVADMLETMYEVNGVGLAGPQVGISKRIFTYGNIDGREGHVINPVIEVGDEPQEGGEGCLSVPGLSSDTPRKNWAKVTGVDMFGAPVEIEGEGLFARMLQHETDHLYGKMFIDRVVGDDKKRIMRAIRNANYDSVAASVQDERANSVSSGFGGAAFGGQKTNPSRGASFGSFGSFGQVK</sequence>
<dbReference type="EMBL" id="CP061539">
    <property type="protein sequence ID" value="QNV37033.1"/>
    <property type="molecule type" value="Genomic_DNA"/>
</dbReference>
<feature type="binding site" evidence="6">
    <location>
        <position position="131"/>
    </location>
    <ligand>
        <name>Fe cation</name>
        <dbReference type="ChEBI" id="CHEBI:24875"/>
    </ligand>
</feature>
<evidence type="ECO:0000256" key="3">
    <source>
        <dbReference type="ARBA" id="ARBA00022801"/>
    </source>
</evidence>
<dbReference type="GO" id="GO:0046872">
    <property type="term" value="F:metal ion binding"/>
    <property type="evidence" value="ECO:0007669"/>
    <property type="project" value="UniProtKB-KW"/>
</dbReference>
<dbReference type="GO" id="GO:0006412">
    <property type="term" value="P:translation"/>
    <property type="evidence" value="ECO:0007669"/>
    <property type="project" value="UniProtKB-UniRule"/>
</dbReference>
<keyword evidence="8" id="KW-1185">Reference proteome</keyword>
<keyword evidence="3 6" id="KW-0378">Hydrolase</keyword>
<evidence type="ECO:0000313" key="7">
    <source>
        <dbReference type="EMBL" id="QNV37033.1"/>
    </source>
</evidence>
<dbReference type="AlphaFoldDB" id="A0A7H2BBI7"/>
<dbReference type="EC" id="3.5.1.88" evidence="6"/>
<feature type="binding site" evidence="6">
    <location>
        <position position="89"/>
    </location>
    <ligand>
        <name>Fe cation</name>
        <dbReference type="ChEBI" id="CHEBI:24875"/>
    </ligand>
</feature>
<dbReference type="HAMAP" id="MF_00163">
    <property type="entry name" value="Pep_deformylase"/>
    <property type="match status" value="1"/>
</dbReference>
<dbReference type="NCBIfam" id="NF001159">
    <property type="entry name" value="PRK00150.1-3"/>
    <property type="match status" value="1"/>
</dbReference>
<dbReference type="SUPFAM" id="SSF56420">
    <property type="entry name" value="Peptide deformylase"/>
    <property type="match status" value="1"/>
</dbReference>
<keyword evidence="5 6" id="KW-0408">Iron</keyword>
<evidence type="ECO:0000256" key="2">
    <source>
        <dbReference type="ARBA" id="ARBA00022723"/>
    </source>
</evidence>
<dbReference type="KEGG" id="rter:IDM49_07125"/>
<dbReference type="NCBIfam" id="TIGR00079">
    <property type="entry name" value="pept_deformyl"/>
    <property type="match status" value="1"/>
</dbReference>
<dbReference type="GO" id="GO:0042586">
    <property type="term" value="F:peptide deformylase activity"/>
    <property type="evidence" value="ECO:0007669"/>
    <property type="project" value="UniProtKB-UniRule"/>
</dbReference>
<comment type="function">
    <text evidence="6">Removes the formyl group from the N-terminal Met of newly synthesized proteins. Requires at least a dipeptide for an efficient rate of reaction. N-terminal L-methionine is a prerequisite for activity but the enzyme has broad specificity at other positions.</text>
</comment>
<organism evidence="7 8">
    <name type="scientific">Rothia terrae</name>
    <dbReference type="NCBI Taxonomy" id="396015"/>
    <lineage>
        <taxon>Bacteria</taxon>
        <taxon>Bacillati</taxon>
        <taxon>Actinomycetota</taxon>
        <taxon>Actinomycetes</taxon>
        <taxon>Micrococcales</taxon>
        <taxon>Micrococcaceae</taxon>
        <taxon>Rothia</taxon>
    </lineage>
</organism>
<dbReference type="PANTHER" id="PTHR10458">
    <property type="entry name" value="PEPTIDE DEFORMYLASE"/>
    <property type="match status" value="1"/>
</dbReference>
<proteinExistence type="inferred from homology"/>
<evidence type="ECO:0000313" key="8">
    <source>
        <dbReference type="Proteomes" id="UP000516404"/>
    </source>
</evidence>
<dbReference type="GeneID" id="96624007"/>
<dbReference type="PANTHER" id="PTHR10458:SF2">
    <property type="entry name" value="PEPTIDE DEFORMYLASE, MITOCHONDRIAL"/>
    <property type="match status" value="1"/>
</dbReference>
<dbReference type="Proteomes" id="UP000516404">
    <property type="component" value="Chromosome"/>
</dbReference>
<dbReference type="PRINTS" id="PR01576">
    <property type="entry name" value="PDEFORMYLASE"/>
</dbReference>
<comment type="catalytic activity">
    <reaction evidence="6">
        <text>N-terminal N-formyl-L-methionyl-[peptide] + H2O = N-terminal L-methionyl-[peptide] + formate</text>
        <dbReference type="Rhea" id="RHEA:24420"/>
        <dbReference type="Rhea" id="RHEA-COMP:10639"/>
        <dbReference type="Rhea" id="RHEA-COMP:10640"/>
        <dbReference type="ChEBI" id="CHEBI:15377"/>
        <dbReference type="ChEBI" id="CHEBI:15740"/>
        <dbReference type="ChEBI" id="CHEBI:49298"/>
        <dbReference type="ChEBI" id="CHEBI:64731"/>
        <dbReference type="EC" id="3.5.1.88"/>
    </reaction>
</comment>
<dbReference type="InterPro" id="IPR023635">
    <property type="entry name" value="Peptide_deformylase"/>
</dbReference>
<feature type="active site" evidence="6">
    <location>
        <position position="132"/>
    </location>
</feature>
<dbReference type="RefSeq" id="WP_168615665.1">
    <property type="nucleotide sequence ID" value="NZ_BAAAOX010000043.1"/>
</dbReference>
<evidence type="ECO:0000256" key="4">
    <source>
        <dbReference type="ARBA" id="ARBA00022917"/>
    </source>
</evidence>
<dbReference type="Pfam" id="PF01327">
    <property type="entry name" value="Pep_deformylase"/>
    <property type="match status" value="1"/>
</dbReference>
<dbReference type="InterPro" id="IPR036821">
    <property type="entry name" value="Peptide_deformylase_sf"/>
</dbReference>
<reference evidence="7 8" key="1">
    <citation type="submission" date="2020-09" db="EMBL/GenBank/DDBJ databases">
        <title>Investigation of environmental microbes.</title>
        <authorList>
            <person name="Ou Y."/>
            <person name="Kang Q."/>
        </authorList>
    </citation>
    <scope>NUCLEOTIDE SEQUENCE [LARGE SCALE GENOMIC DNA]</scope>
    <source>
        <strain evidence="7 8">KJZ-14</strain>
    </source>
</reference>